<sequence>MLTAPTLACSKAQNEWILRVKWSIEDEDVDHVNVISLSEIPSVNLESLKDMCDHAPTESHAITNLEEIRAGGSFVFECKLPTRKSSHHQVAGYVVQLQTPSASSKYSTFLRRIELDPDTTKDVVFETRHKGLLALYDLLVQYPSEISIAYRCIASIFYLLEHENDSDNSDGASSDDDEGCHQELENCDALLDTWTLILRRMESFQVHLDLQRWAIRAGGALYQKIMSISPDMKAQMQGTLIAFMSTMLKAMDRFIKHNCLILWSCQVLVDFIQTDCTLVGVFGDRGGIEIIVNAMRQSSENLEVNQSCAQVLILCCFHDASLQIAAKQENLLAHCHAILGCAEIESISKVSAVFDLFTCLQLMMENCGRISNANSTLSRILYRNNLAAYIICTDVIPNNIGSKRKQAAALTITRFFYYILSFKRMNVVLFIMNNTKNQKLASELVDEGYIRQGGEALKSHEKRLTTLLAQRRLPEEGWDDLSIQCLLNELAQMDSNNFAHNAGAGEREARVASSLVSNRCFHLAHGVGRSGDICAVQPKAAGSSLLVQLTNCLAKDMLHIAGITNAQSAIVLPVATGMALLFAMLTLQAKTTGPRKRYVLWPRIDQKSCFKSMITAGLEPVVIENIREGDELRTNLEAIEEKVKELGPENILCVLSTTSCFAPRGYDRVEEIAQICAKYDIGHVINNAYGLQSSKCAHIVNQAFRRGRVDACVQSTDKNFLVPVGGSVICGPNKKFIQEIGKMYPGRASNAPALDLFITMLNLGRSGYKALLNQRKELVPYFKAEFAKAAEACGEHLLITRHNDISFCISLESSVRHKKTKEIDSAAATFLGSMLFSRGVSGTRVVTGVGMSKVVGYDFQGFGAHTNAYGIPYLSAACAIGMTKAEVDLVLARLVKTLSEFQKRHETSTI</sequence>
<evidence type="ECO:0000256" key="16">
    <source>
        <dbReference type="ARBA" id="ARBA00048808"/>
    </source>
</evidence>
<keyword evidence="9" id="KW-0694">RNA-binding</keyword>
<evidence type="ECO:0000256" key="15">
    <source>
        <dbReference type="ARBA" id="ARBA00032693"/>
    </source>
</evidence>
<evidence type="ECO:0000256" key="14">
    <source>
        <dbReference type="ARBA" id="ARBA00032048"/>
    </source>
</evidence>
<name>A0A1W0A964_9STRA</name>
<evidence type="ECO:0000256" key="2">
    <source>
        <dbReference type="ARBA" id="ARBA00002552"/>
    </source>
</evidence>
<reference evidence="17 18" key="1">
    <citation type="journal article" date="2014" name="Genome Biol. Evol.">
        <title>The secreted proteins of Achlya hypogyna and Thraustotheca clavata identify the ancestral oomycete secretome and reveal gene acquisitions by horizontal gene transfer.</title>
        <authorList>
            <person name="Misner I."/>
            <person name="Blouin N."/>
            <person name="Leonard G."/>
            <person name="Richards T.A."/>
            <person name="Lane C.E."/>
        </authorList>
    </citation>
    <scope>NUCLEOTIDE SEQUENCE [LARGE SCALE GENOMIC DNA]</scope>
    <source>
        <strain evidence="17 18">ATCC 34112</strain>
    </source>
</reference>
<dbReference type="STRING" id="74557.A0A1W0A964"/>
<evidence type="ECO:0000256" key="3">
    <source>
        <dbReference type="ARBA" id="ARBA00004822"/>
    </source>
</evidence>
<comment type="caution">
    <text evidence="17">The sequence shown here is derived from an EMBL/GenBank/DDBJ whole genome shotgun (WGS) entry which is preliminary data.</text>
</comment>
<dbReference type="InterPro" id="IPR015421">
    <property type="entry name" value="PyrdxlP-dep_Trfase_major"/>
</dbReference>
<evidence type="ECO:0000313" key="17">
    <source>
        <dbReference type="EMBL" id="OQS06834.1"/>
    </source>
</evidence>
<comment type="function">
    <text evidence="2">Converts O-phosphoseryl-tRNA(Sec) to selenocysteinyl-tRNA(Sec) required for selenoprotein biosynthesis.</text>
</comment>
<comment type="similarity">
    <text evidence="4">Belongs to the SepSecS family.</text>
</comment>
<evidence type="ECO:0000256" key="5">
    <source>
        <dbReference type="ARBA" id="ARBA00012464"/>
    </source>
</evidence>
<evidence type="ECO:0000256" key="9">
    <source>
        <dbReference type="ARBA" id="ARBA00022884"/>
    </source>
</evidence>
<evidence type="ECO:0000256" key="12">
    <source>
        <dbReference type="ARBA" id="ARBA00023266"/>
    </source>
</evidence>
<evidence type="ECO:0000313" key="18">
    <source>
        <dbReference type="Proteomes" id="UP000243217"/>
    </source>
</evidence>
<evidence type="ECO:0000256" key="13">
    <source>
        <dbReference type="ARBA" id="ARBA00030669"/>
    </source>
</evidence>
<dbReference type="GO" id="GO:0001717">
    <property type="term" value="P:conversion of seryl-tRNAsec to selenocys-tRNAsec"/>
    <property type="evidence" value="ECO:0007669"/>
    <property type="project" value="InterPro"/>
</dbReference>
<evidence type="ECO:0000256" key="4">
    <source>
        <dbReference type="ARBA" id="ARBA00007037"/>
    </source>
</evidence>
<keyword evidence="12" id="KW-0711">Selenium</keyword>
<evidence type="ECO:0000256" key="7">
    <source>
        <dbReference type="ARBA" id="ARBA00022555"/>
    </source>
</evidence>
<keyword evidence="18" id="KW-1185">Reference proteome</keyword>
<accession>A0A1W0A964</accession>
<dbReference type="PANTHER" id="PTHR12944">
    <property type="entry name" value="SOLUBLE LIVER ANTIGEN/LIVER PANCREAS ANTIGEN"/>
    <property type="match status" value="1"/>
</dbReference>
<dbReference type="OrthoDB" id="10263545at2759"/>
<comment type="cofactor">
    <cofactor evidence="1">
        <name>pyridoxal 5'-phosphate</name>
        <dbReference type="ChEBI" id="CHEBI:597326"/>
    </cofactor>
</comment>
<dbReference type="InterPro" id="IPR015424">
    <property type="entry name" value="PyrdxlP-dep_Trfase"/>
</dbReference>
<keyword evidence="10" id="KW-0663">Pyridoxal phosphate</keyword>
<evidence type="ECO:0000256" key="11">
    <source>
        <dbReference type="ARBA" id="ARBA00022917"/>
    </source>
</evidence>
<dbReference type="Proteomes" id="UP000243217">
    <property type="component" value="Unassembled WGS sequence"/>
</dbReference>
<keyword evidence="8 17" id="KW-0808">Transferase</keyword>
<comment type="pathway">
    <text evidence="3">Aminoacyl-tRNA biosynthesis; selenocysteinyl-tRNA(Sec) biosynthesis; selenocysteinyl-tRNA(Sec) from L-seryl-tRNA(Sec) (archaeal/eukaryal route): step 2/2.</text>
</comment>
<dbReference type="EMBL" id="JNBS01000302">
    <property type="protein sequence ID" value="OQS06834.1"/>
    <property type="molecule type" value="Genomic_DNA"/>
</dbReference>
<dbReference type="UniPathway" id="UPA00906">
    <property type="reaction ID" value="UER00898"/>
</dbReference>
<dbReference type="SUPFAM" id="SSF53383">
    <property type="entry name" value="PLP-dependent transferases"/>
    <property type="match status" value="1"/>
</dbReference>
<evidence type="ECO:0000256" key="10">
    <source>
        <dbReference type="ARBA" id="ARBA00022898"/>
    </source>
</evidence>
<gene>
    <name evidence="17" type="ORF">THRCLA_01142</name>
</gene>
<dbReference type="GO" id="GO:0098621">
    <property type="term" value="F:O-phosphoseryl-tRNA(Sec) selenium transferase activity"/>
    <property type="evidence" value="ECO:0007669"/>
    <property type="project" value="UniProtKB-EC"/>
</dbReference>
<keyword evidence="11" id="KW-0648">Protein biosynthesis</keyword>
<evidence type="ECO:0000256" key="1">
    <source>
        <dbReference type="ARBA" id="ARBA00001933"/>
    </source>
</evidence>
<evidence type="ECO:0000256" key="6">
    <source>
        <dbReference type="ARBA" id="ARBA00021963"/>
    </source>
</evidence>
<dbReference type="InterPro" id="IPR008829">
    <property type="entry name" value="SepSecS/SepCysS"/>
</dbReference>
<dbReference type="GO" id="GO:0001514">
    <property type="term" value="P:selenocysteine incorporation"/>
    <property type="evidence" value="ECO:0007669"/>
    <property type="project" value="TreeGrafter"/>
</dbReference>
<dbReference type="InterPro" id="IPR019872">
    <property type="entry name" value="Sec-tRNA_Se_transferase"/>
</dbReference>
<proteinExistence type="inferred from homology"/>
<comment type="catalytic activity">
    <reaction evidence="16">
        <text>O-phospho-L-seryl-tRNA(Sec) + selenophosphate + H2O = L-selenocysteinyl-tRNA(Sec) + 2 phosphate</text>
        <dbReference type="Rhea" id="RHEA:25041"/>
        <dbReference type="Rhea" id="RHEA-COMP:9743"/>
        <dbReference type="Rhea" id="RHEA-COMP:9947"/>
        <dbReference type="ChEBI" id="CHEBI:15377"/>
        <dbReference type="ChEBI" id="CHEBI:16144"/>
        <dbReference type="ChEBI" id="CHEBI:43474"/>
        <dbReference type="ChEBI" id="CHEBI:78551"/>
        <dbReference type="ChEBI" id="CHEBI:78573"/>
        <dbReference type="EC" id="2.9.1.2"/>
    </reaction>
</comment>
<dbReference type="NCBIfam" id="TIGR03531">
    <property type="entry name" value="selenium_SpcS"/>
    <property type="match status" value="1"/>
</dbReference>
<dbReference type="EC" id="2.9.1.2" evidence="5"/>
<dbReference type="Gene3D" id="3.40.640.10">
    <property type="entry name" value="Type I PLP-dependent aspartate aminotransferase-like (Major domain)"/>
    <property type="match status" value="1"/>
</dbReference>
<dbReference type="GO" id="GO:0000049">
    <property type="term" value="F:tRNA binding"/>
    <property type="evidence" value="ECO:0007669"/>
    <property type="project" value="UniProtKB-KW"/>
</dbReference>
<keyword evidence="7" id="KW-0820">tRNA-binding</keyword>
<protein>
    <recommendedName>
        <fullName evidence="6">O-phosphoseryl-tRNA(Sec) selenium transferase</fullName>
        <ecNumber evidence="5">2.9.1.2</ecNumber>
    </recommendedName>
    <alternativeName>
        <fullName evidence="13">Selenocysteine synthase</fullName>
    </alternativeName>
    <alternativeName>
        <fullName evidence="14">Selenocysteinyl-tRNA(Sec) synthase</fullName>
    </alternativeName>
    <alternativeName>
        <fullName evidence="15">Sep-tRNA:Sec-tRNA synthase</fullName>
    </alternativeName>
</protein>
<dbReference type="AlphaFoldDB" id="A0A1W0A964"/>
<dbReference type="Pfam" id="PF05889">
    <property type="entry name" value="SepSecS"/>
    <property type="match status" value="1"/>
</dbReference>
<dbReference type="PANTHER" id="PTHR12944:SF2">
    <property type="entry name" value="O-PHOSPHOSERYL-TRNA(SEC) SELENIUM TRANSFERASE"/>
    <property type="match status" value="1"/>
</dbReference>
<organism evidence="17 18">
    <name type="scientific">Thraustotheca clavata</name>
    <dbReference type="NCBI Taxonomy" id="74557"/>
    <lineage>
        <taxon>Eukaryota</taxon>
        <taxon>Sar</taxon>
        <taxon>Stramenopiles</taxon>
        <taxon>Oomycota</taxon>
        <taxon>Saprolegniomycetes</taxon>
        <taxon>Saprolegniales</taxon>
        <taxon>Achlyaceae</taxon>
        <taxon>Thraustotheca</taxon>
    </lineage>
</organism>
<evidence type="ECO:0000256" key="8">
    <source>
        <dbReference type="ARBA" id="ARBA00022679"/>
    </source>
</evidence>